<dbReference type="InterPro" id="IPR052947">
    <property type="entry name" value="T6SS_Hcp1_domain"/>
</dbReference>
<dbReference type="InterPro" id="IPR008514">
    <property type="entry name" value="T6SS_Hcp"/>
</dbReference>
<dbReference type="EMBL" id="FJXR01000004">
    <property type="protein sequence ID" value="CZU61647.1"/>
    <property type="molecule type" value="Genomic_DNA"/>
</dbReference>
<reference evidence="1 2" key="1">
    <citation type="submission" date="2016-03" db="EMBL/GenBank/DDBJ databases">
        <authorList>
            <consortium name="Pathogen Informatics"/>
        </authorList>
    </citation>
    <scope>NUCLEOTIDE SEQUENCE [LARGE SCALE GENOMIC DNA]</scope>
    <source>
        <strain evidence="2">e1252</strain>
    </source>
</reference>
<proteinExistence type="predicted"/>
<dbReference type="NCBIfam" id="TIGR03344">
    <property type="entry name" value="VI_effect_Hcp1"/>
    <property type="match status" value="1"/>
</dbReference>
<dbReference type="InterPro" id="IPR036624">
    <property type="entry name" value="Hcp1-lik_sf"/>
</dbReference>
<gene>
    <name evidence="1" type="primary">hcpA_2</name>
    <name evidence="1" type="ORF">SAMEA2273318_00841</name>
</gene>
<dbReference type="Pfam" id="PF05638">
    <property type="entry name" value="T6SS_HCP"/>
    <property type="match status" value="1"/>
</dbReference>
<evidence type="ECO:0000313" key="2">
    <source>
        <dbReference type="Proteomes" id="UP000076008"/>
    </source>
</evidence>
<name>A0A156QAW5_ENTCL</name>
<dbReference type="Proteomes" id="UP000076008">
    <property type="component" value="Unassembled WGS sequence"/>
</dbReference>
<dbReference type="Gene3D" id="2.30.110.20">
    <property type="entry name" value="Hcp1-like"/>
    <property type="match status" value="1"/>
</dbReference>
<evidence type="ECO:0000313" key="1">
    <source>
        <dbReference type="EMBL" id="CZU61647.1"/>
    </source>
</evidence>
<accession>A0A156QAW5</accession>
<dbReference type="SUPFAM" id="SSF141452">
    <property type="entry name" value="Hcp1-like"/>
    <property type="match status" value="1"/>
</dbReference>
<protein>
    <submittedName>
        <fullName evidence="1">Type VI secretion system effector</fullName>
    </submittedName>
</protein>
<dbReference type="AlphaFoldDB" id="A0A156QAW5"/>
<organism evidence="1 2">
    <name type="scientific">Enterobacter cloacae</name>
    <dbReference type="NCBI Taxonomy" id="550"/>
    <lineage>
        <taxon>Bacteria</taxon>
        <taxon>Pseudomonadati</taxon>
        <taxon>Pseudomonadota</taxon>
        <taxon>Gammaproteobacteria</taxon>
        <taxon>Enterobacterales</taxon>
        <taxon>Enterobacteriaceae</taxon>
        <taxon>Enterobacter</taxon>
        <taxon>Enterobacter cloacae complex</taxon>
    </lineage>
</organism>
<sequence>MAIPGYMSLTDDAGNIIKGSVKIKDRENQIEVLGLYHNVSYNSDLHNGRALSKRQHRPFLIEKEIDASSVYLYKALSTGGTLRKATIDLYRINDAGQEEIYFTITLEAVKVVTLFSLMHDVKETYHKKQGHLELVLLRYEKIVWHYRDGNVIHSDDWDYRLGA</sequence>
<dbReference type="PANTHER" id="PTHR34319:SF6">
    <property type="entry name" value="MAJOR EXPORTED PROTEIN"/>
    <property type="match status" value="1"/>
</dbReference>
<dbReference type="PANTHER" id="PTHR34319">
    <property type="entry name" value="MAJOR EXPORTED PROTEIN"/>
    <property type="match status" value="1"/>
</dbReference>
<dbReference type="RefSeq" id="WP_063143253.1">
    <property type="nucleotide sequence ID" value="NZ_FJXR01000004.1"/>
</dbReference>